<dbReference type="InterPro" id="IPR036638">
    <property type="entry name" value="HLH_DNA-bd_sf"/>
</dbReference>
<evidence type="ECO:0000256" key="1">
    <source>
        <dbReference type="SAM" id="MobiDB-lite"/>
    </source>
</evidence>
<dbReference type="Proteomes" id="UP000219286">
    <property type="component" value="Unassembled WGS sequence"/>
</dbReference>
<feature type="compositionally biased region" description="Polar residues" evidence="1">
    <location>
        <begin position="340"/>
        <end position="355"/>
    </location>
</feature>
<feature type="region of interest" description="Disordered" evidence="1">
    <location>
        <begin position="1"/>
        <end position="49"/>
    </location>
</feature>
<dbReference type="PANTHER" id="PTHR47336:SF2">
    <property type="entry name" value="TRANSCRIPTION FACTOR HMS1-RELATED"/>
    <property type="match status" value="1"/>
</dbReference>
<dbReference type="EMBL" id="LFMI01000115">
    <property type="protein sequence ID" value="OTA00572.1"/>
    <property type="molecule type" value="Genomic_DNA"/>
</dbReference>
<dbReference type="PROSITE" id="PS50888">
    <property type="entry name" value="BHLH"/>
    <property type="match status" value="1"/>
</dbReference>
<comment type="caution">
    <text evidence="3">The sequence shown here is derived from an EMBL/GenBank/DDBJ whole genome shotgun (WGS) entry which is preliminary data.</text>
</comment>
<feature type="compositionally biased region" description="Basic and acidic residues" evidence="1">
    <location>
        <begin position="115"/>
        <end position="126"/>
    </location>
</feature>
<feature type="region of interest" description="Disordered" evidence="1">
    <location>
        <begin position="68"/>
        <end position="127"/>
    </location>
</feature>
<proteinExistence type="predicted"/>
<dbReference type="PANTHER" id="PTHR47336">
    <property type="entry name" value="TRANSCRIPTION FACTOR HMS1-RELATED"/>
    <property type="match status" value="1"/>
</dbReference>
<evidence type="ECO:0000313" key="4">
    <source>
        <dbReference type="Proteomes" id="UP000219286"/>
    </source>
</evidence>
<dbReference type="SMART" id="SM00353">
    <property type="entry name" value="HLH"/>
    <property type="match status" value="1"/>
</dbReference>
<gene>
    <name evidence="3" type="ORF">A9Z42_0008030</name>
</gene>
<dbReference type="InterPro" id="IPR011598">
    <property type="entry name" value="bHLH_dom"/>
</dbReference>
<dbReference type="OrthoDB" id="2133190at2759"/>
<feature type="compositionally biased region" description="Basic and acidic residues" evidence="1">
    <location>
        <begin position="387"/>
        <end position="397"/>
    </location>
</feature>
<dbReference type="SUPFAM" id="SSF47459">
    <property type="entry name" value="HLH, helix-loop-helix DNA-binding domain"/>
    <property type="match status" value="1"/>
</dbReference>
<sequence>MAQALDISSSSGPGPLVALPERTLGSSASAITPPSTVQRSTWTSSPRAPAMDMFNFTTAASASAVASYAPAGGSNSNSNSNSGGNSGGLGDMNFSQMPQYSGRNPLQSMLSQTKEGPDAKRIKVESPHSALDSIDSWLQFDEDADKFGSFEIDFSKQYNTANQPRASTNMTPGLGSGLYANPTAPFREEDFLDDSAFDHSLSEDDEMFDNININDQLSKLGTLPSTEAQSSRSLFSTPSMGWEKPQQGVQPSAVMGDEIPRRMTSDSWDPIPQGTNYTLTPDERRRLLEIAMGPGRLASYVNPSRFNMGFGSTMQPSISQEFGFGFGAPKQGLSHMGMYQRNNSADTSASPLSQSRELKHKQSKVETPPKTVPAKRPSTLSETSSIGKEKVKSADRMAHNDVERKYRTNLKDKITELRNAVPALQQVAEGEPDAAQGIAKVSKGTVLTKATEYIHQLEQRNKDIMTEHKQLMRRLQAFEALLNNSMRVDIMPSHSMTLFDPRGFC</sequence>
<feature type="compositionally biased region" description="Polar residues" evidence="1">
    <location>
        <begin position="93"/>
        <end position="114"/>
    </location>
</feature>
<dbReference type="GO" id="GO:0046983">
    <property type="term" value="F:protein dimerization activity"/>
    <property type="evidence" value="ECO:0007669"/>
    <property type="project" value="InterPro"/>
</dbReference>
<name>A0A2H2Z4Y8_TRIPA</name>
<feature type="compositionally biased region" description="Polar residues" evidence="1">
    <location>
        <begin position="1"/>
        <end position="12"/>
    </location>
</feature>
<evidence type="ECO:0000259" key="2">
    <source>
        <dbReference type="PROSITE" id="PS50888"/>
    </source>
</evidence>
<reference evidence="3 4" key="1">
    <citation type="journal article" date="2015" name="Genome Announc.">
        <title>Genome sequence and annotation of Trichoderma parareesei, the ancestor of the cellulase producer Trichoderma reesei.</title>
        <authorList>
            <person name="Yang D."/>
            <person name="Pomraning K."/>
            <person name="Kopchinskiy A."/>
            <person name="Karimi Aghcheh R."/>
            <person name="Atanasova L."/>
            <person name="Chenthamara K."/>
            <person name="Baker S.E."/>
            <person name="Zhang R."/>
            <person name="Shen Q."/>
            <person name="Freitag M."/>
            <person name="Kubicek C.P."/>
            <person name="Druzhinina I.S."/>
        </authorList>
    </citation>
    <scope>NUCLEOTIDE SEQUENCE [LARGE SCALE GENOMIC DNA]</scope>
    <source>
        <strain evidence="3 4">CBS 125925</strain>
    </source>
</reference>
<feature type="domain" description="BHLH" evidence="2">
    <location>
        <begin position="394"/>
        <end position="457"/>
    </location>
</feature>
<protein>
    <submittedName>
        <fullName evidence="3">BHLH transcriptional regulator, binding to AGAA box</fullName>
    </submittedName>
</protein>
<feature type="compositionally biased region" description="Polar residues" evidence="1">
    <location>
        <begin position="24"/>
        <end position="46"/>
    </location>
</feature>
<dbReference type="Gene3D" id="4.10.280.10">
    <property type="entry name" value="Helix-loop-helix DNA-binding domain"/>
    <property type="match status" value="1"/>
</dbReference>
<accession>A0A2H2Z4Y8</accession>
<evidence type="ECO:0000313" key="3">
    <source>
        <dbReference type="EMBL" id="OTA00572.1"/>
    </source>
</evidence>
<keyword evidence="4" id="KW-1185">Reference proteome</keyword>
<dbReference type="Pfam" id="PF00010">
    <property type="entry name" value="HLH"/>
    <property type="match status" value="1"/>
</dbReference>
<organism evidence="3 4">
    <name type="scientific">Trichoderma parareesei</name>
    <name type="common">Filamentous fungus</name>
    <dbReference type="NCBI Taxonomy" id="858221"/>
    <lineage>
        <taxon>Eukaryota</taxon>
        <taxon>Fungi</taxon>
        <taxon>Dikarya</taxon>
        <taxon>Ascomycota</taxon>
        <taxon>Pezizomycotina</taxon>
        <taxon>Sordariomycetes</taxon>
        <taxon>Hypocreomycetidae</taxon>
        <taxon>Hypocreales</taxon>
        <taxon>Hypocreaceae</taxon>
        <taxon>Trichoderma</taxon>
    </lineage>
</organism>
<dbReference type="InterPro" id="IPR052099">
    <property type="entry name" value="Regulatory_TF_Diverse"/>
</dbReference>
<feature type="compositionally biased region" description="Low complexity" evidence="1">
    <location>
        <begin position="68"/>
        <end position="83"/>
    </location>
</feature>
<dbReference type="AlphaFoldDB" id="A0A2H2Z4Y8"/>
<feature type="region of interest" description="Disordered" evidence="1">
    <location>
        <begin position="335"/>
        <end position="397"/>
    </location>
</feature>